<sequence length="44" mass="5224">YKRKSVEDISIYFPMICIMSFLIYFTASYLAKNWILILATSLKQ</sequence>
<feature type="non-terminal residue" evidence="2">
    <location>
        <position position="1"/>
    </location>
</feature>
<evidence type="ECO:0000313" key="2">
    <source>
        <dbReference type="EMBL" id="GAI25403.1"/>
    </source>
</evidence>
<protein>
    <submittedName>
        <fullName evidence="2">Uncharacterized protein</fullName>
    </submittedName>
</protein>
<name>X1M226_9ZZZZ</name>
<reference evidence="2" key="1">
    <citation type="journal article" date="2014" name="Front. Microbiol.">
        <title>High frequency of phylogenetically diverse reductive dehalogenase-homologous genes in deep subseafloor sedimentary metagenomes.</title>
        <authorList>
            <person name="Kawai M."/>
            <person name="Futagami T."/>
            <person name="Toyoda A."/>
            <person name="Takaki Y."/>
            <person name="Nishi S."/>
            <person name="Hori S."/>
            <person name="Arai W."/>
            <person name="Tsubouchi T."/>
            <person name="Morono Y."/>
            <person name="Uchiyama I."/>
            <person name="Ito T."/>
            <person name="Fujiyama A."/>
            <person name="Inagaki F."/>
            <person name="Takami H."/>
        </authorList>
    </citation>
    <scope>NUCLEOTIDE SEQUENCE</scope>
    <source>
        <strain evidence="2">Expedition CK06-06</strain>
    </source>
</reference>
<gene>
    <name evidence="2" type="ORF">S06H3_24552</name>
</gene>
<feature type="transmembrane region" description="Helical" evidence="1">
    <location>
        <begin position="12"/>
        <end position="31"/>
    </location>
</feature>
<accession>X1M226</accession>
<evidence type="ECO:0000256" key="1">
    <source>
        <dbReference type="SAM" id="Phobius"/>
    </source>
</evidence>
<dbReference type="EMBL" id="BARV01013709">
    <property type="protein sequence ID" value="GAI25403.1"/>
    <property type="molecule type" value="Genomic_DNA"/>
</dbReference>
<comment type="caution">
    <text evidence="2">The sequence shown here is derived from an EMBL/GenBank/DDBJ whole genome shotgun (WGS) entry which is preliminary data.</text>
</comment>
<proteinExistence type="predicted"/>
<keyword evidence="1" id="KW-0472">Membrane</keyword>
<keyword evidence="1" id="KW-1133">Transmembrane helix</keyword>
<organism evidence="2">
    <name type="scientific">marine sediment metagenome</name>
    <dbReference type="NCBI Taxonomy" id="412755"/>
    <lineage>
        <taxon>unclassified sequences</taxon>
        <taxon>metagenomes</taxon>
        <taxon>ecological metagenomes</taxon>
    </lineage>
</organism>
<dbReference type="AlphaFoldDB" id="X1M226"/>
<keyword evidence="1" id="KW-0812">Transmembrane</keyword>